<comment type="caution">
    <text evidence="3">The sequence shown here is derived from an EMBL/GenBank/DDBJ whole genome shotgun (WGS) entry which is preliminary data.</text>
</comment>
<feature type="compositionally biased region" description="Basic and acidic residues" evidence="1">
    <location>
        <begin position="206"/>
        <end position="223"/>
    </location>
</feature>
<accession>A0A2C5WWM2</accession>
<dbReference type="Proteomes" id="UP000222788">
    <property type="component" value="Unassembled WGS sequence"/>
</dbReference>
<reference evidence="3 4" key="2">
    <citation type="journal article" date="2013" name="IMA Fungus">
        <title>IMA Genome-F 1: Ceratocystis fimbriata: Draft nuclear genome sequence for the plant pathogen, Ceratocystis fimbriata.</title>
        <authorList>
            <person name="Wilken P.M."/>
            <person name="Steenkamp E.T."/>
            <person name="Wingfield M.J."/>
            <person name="de Beer Z.W."/>
            <person name="Wingfield B.D."/>
        </authorList>
    </citation>
    <scope>NUCLEOTIDE SEQUENCE [LARGE SCALE GENOMIC DNA]</scope>
    <source>
        <strain evidence="3 4">CBS 114723</strain>
    </source>
</reference>
<evidence type="ECO:0000256" key="2">
    <source>
        <dbReference type="SAM" id="SignalP"/>
    </source>
</evidence>
<reference evidence="3 4" key="1">
    <citation type="journal article" date="2013" name="Fungal Biol.">
        <title>Analysis of microsatellite markers in the genome of the plant pathogen Ceratocystis fimbriata.</title>
        <authorList>
            <person name="Simpson M.C."/>
            <person name="Wilken P.M."/>
            <person name="Coetzee M.P."/>
            <person name="Wingfield M.J."/>
            <person name="Wingfield B.D."/>
        </authorList>
    </citation>
    <scope>NUCLEOTIDE SEQUENCE [LARGE SCALE GENOMIC DNA]</scope>
    <source>
        <strain evidence="3 4">CBS 114723</strain>
    </source>
</reference>
<proteinExistence type="predicted"/>
<dbReference type="AlphaFoldDB" id="A0A2C5WWM2"/>
<evidence type="ECO:0000313" key="4">
    <source>
        <dbReference type="Proteomes" id="UP000222788"/>
    </source>
</evidence>
<dbReference type="EMBL" id="APWK03000143">
    <property type="protein sequence ID" value="PHH50193.1"/>
    <property type="molecule type" value="Genomic_DNA"/>
</dbReference>
<sequence>MRPFSTLLPFVLSLLSLSEATILEDHGYKVRSNGQFDGVFLPDGDGKDVLAYGLGFYPLNRAVAFHFVSNDLEPERENKLDLSQIYKPLAEAREWEPEDLDWIVYDTASDQPTFKLLREIRNNRDLNRMEEVCIKPSEMGWNEIAETTDFQNAVTIKSSLPDIICIKTTQRTDGDTLFNVDSLYFHFSEPKAHSPKDKTSPSATDKQTEDSRSNQEEEWKTEWETEVLDGAALRALFGEEEQ</sequence>
<keyword evidence="2" id="KW-0732">Signal</keyword>
<evidence type="ECO:0000313" key="3">
    <source>
        <dbReference type="EMBL" id="PHH50193.1"/>
    </source>
</evidence>
<evidence type="ECO:0000256" key="1">
    <source>
        <dbReference type="SAM" id="MobiDB-lite"/>
    </source>
</evidence>
<feature type="signal peptide" evidence="2">
    <location>
        <begin position="1"/>
        <end position="20"/>
    </location>
</feature>
<feature type="chain" id="PRO_5011976507" evidence="2">
    <location>
        <begin position="21"/>
        <end position="242"/>
    </location>
</feature>
<protein>
    <submittedName>
        <fullName evidence="3">Uncharacterized protein</fullName>
    </submittedName>
</protein>
<name>A0A2C5WWM2_9PEZI</name>
<feature type="region of interest" description="Disordered" evidence="1">
    <location>
        <begin position="191"/>
        <end position="224"/>
    </location>
</feature>
<gene>
    <name evidence="3" type="ORF">CFIMG_007505RA00001</name>
</gene>
<keyword evidence="4" id="KW-1185">Reference proteome</keyword>
<organism evidence="3 4">
    <name type="scientific">Ceratocystis fimbriata CBS 114723</name>
    <dbReference type="NCBI Taxonomy" id="1035309"/>
    <lineage>
        <taxon>Eukaryota</taxon>
        <taxon>Fungi</taxon>
        <taxon>Dikarya</taxon>
        <taxon>Ascomycota</taxon>
        <taxon>Pezizomycotina</taxon>
        <taxon>Sordariomycetes</taxon>
        <taxon>Hypocreomycetidae</taxon>
        <taxon>Microascales</taxon>
        <taxon>Ceratocystidaceae</taxon>
        <taxon>Ceratocystis</taxon>
    </lineage>
</organism>